<comment type="caution">
    <text evidence="2">The sequence shown here is derived from an EMBL/GenBank/DDBJ whole genome shotgun (WGS) entry which is preliminary data.</text>
</comment>
<name>A0A9N7V6A2_PLEPL</name>
<sequence>MGQEGGELFTCTTVLLRPDSVRLLSAELKMQELWPRKAAQPQEAVRLCLYFSVFALEVRRVRGSFLCFYKLLNHLLFNVQRWRSRQGENTSDGVIRLCRALTVLSLVPMHRGPIVWEAFSCLQSDPGQNEKKDVLEKKEENEGQHSWKQPVVSPHKSPPQSGSQSDDESERECGPLEKDYSAAYRSFTVHGLRNDANHRIPSSQQETIKAQGHLSEVRRLLPCTQQFAADSDPVHLTSLNDADVPPRGLLRTIRMIVFEGSSLTALFKLKRDLSFLTVILSARDISSQSRGITPPLLPWVLQAGIWAEQLDRVEGVVQSELNMRNLTIVVCWPSVTRRSSERLPVHVQWACQPVTQQCGGGSQIWHGDASKGEHILSSSYVSAGSHLSYPGTPASLEATYSSRHPSSGPHAHRAALRLDSPSNTRKHWPGSSSRSCRALHVAGRHIGANPKCILSHSK</sequence>
<evidence type="ECO:0000313" key="3">
    <source>
        <dbReference type="Proteomes" id="UP001153269"/>
    </source>
</evidence>
<dbReference type="AlphaFoldDB" id="A0A9N7V6A2"/>
<feature type="region of interest" description="Disordered" evidence="1">
    <location>
        <begin position="126"/>
        <end position="174"/>
    </location>
</feature>
<feature type="compositionally biased region" description="Basic and acidic residues" evidence="1">
    <location>
        <begin position="128"/>
        <end position="145"/>
    </location>
</feature>
<dbReference type="Proteomes" id="UP001153269">
    <property type="component" value="Unassembled WGS sequence"/>
</dbReference>
<organism evidence="2 3">
    <name type="scientific">Pleuronectes platessa</name>
    <name type="common">European plaice</name>
    <dbReference type="NCBI Taxonomy" id="8262"/>
    <lineage>
        <taxon>Eukaryota</taxon>
        <taxon>Metazoa</taxon>
        <taxon>Chordata</taxon>
        <taxon>Craniata</taxon>
        <taxon>Vertebrata</taxon>
        <taxon>Euteleostomi</taxon>
        <taxon>Actinopterygii</taxon>
        <taxon>Neopterygii</taxon>
        <taxon>Teleostei</taxon>
        <taxon>Neoteleostei</taxon>
        <taxon>Acanthomorphata</taxon>
        <taxon>Carangaria</taxon>
        <taxon>Pleuronectiformes</taxon>
        <taxon>Pleuronectoidei</taxon>
        <taxon>Pleuronectidae</taxon>
        <taxon>Pleuronectes</taxon>
    </lineage>
</organism>
<evidence type="ECO:0000256" key="1">
    <source>
        <dbReference type="SAM" id="MobiDB-lite"/>
    </source>
</evidence>
<dbReference type="EMBL" id="CADEAL010003112">
    <property type="protein sequence ID" value="CAB1443452.1"/>
    <property type="molecule type" value="Genomic_DNA"/>
</dbReference>
<evidence type="ECO:0000313" key="2">
    <source>
        <dbReference type="EMBL" id="CAB1443452.1"/>
    </source>
</evidence>
<gene>
    <name evidence="2" type="ORF">PLEPLA_LOCUS31168</name>
</gene>
<reference evidence="2" key="1">
    <citation type="submission" date="2020-03" db="EMBL/GenBank/DDBJ databases">
        <authorList>
            <person name="Weist P."/>
        </authorList>
    </citation>
    <scope>NUCLEOTIDE SEQUENCE</scope>
</reference>
<proteinExistence type="predicted"/>
<accession>A0A9N7V6A2</accession>
<protein>
    <submittedName>
        <fullName evidence="2">Uncharacterized protein</fullName>
    </submittedName>
</protein>
<keyword evidence="3" id="KW-1185">Reference proteome</keyword>